<evidence type="ECO:0000313" key="8">
    <source>
        <dbReference type="Proteomes" id="UP001652445"/>
    </source>
</evidence>
<organism evidence="7 8">
    <name type="scientific">Paenibacillus baimaensis</name>
    <dbReference type="NCBI Taxonomy" id="2982185"/>
    <lineage>
        <taxon>Bacteria</taxon>
        <taxon>Bacillati</taxon>
        <taxon>Bacillota</taxon>
        <taxon>Bacilli</taxon>
        <taxon>Bacillales</taxon>
        <taxon>Paenibacillaceae</taxon>
        <taxon>Paenibacillus</taxon>
    </lineage>
</organism>
<reference evidence="7 8" key="1">
    <citation type="submission" date="2022-09" db="EMBL/GenBank/DDBJ databases">
        <authorList>
            <person name="Han X.L."/>
            <person name="Wang Q."/>
            <person name="Lu T."/>
        </authorList>
    </citation>
    <scope>NUCLEOTIDE SEQUENCE [LARGE SCALE GENOMIC DNA]</scope>
    <source>
        <strain evidence="7 8">WQ 127069</strain>
    </source>
</reference>
<dbReference type="InterPro" id="IPR052770">
    <property type="entry name" value="Cobalt_transport_CbiQ"/>
</dbReference>
<keyword evidence="2" id="KW-1003">Cell membrane</keyword>
<keyword evidence="5 6" id="KW-0472">Membrane</keyword>
<dbReference type="Pfam" id="PF02361">
    <property type="entry name" value="CbiQ"/>
    <property type="match status" value="1"/>
</dbReference>
<keyword evidence="4 6" id="KW-1133">Transmembrane helix</keyword>
<dbReference type="NCBIfam" id="TIGR02454">
    <property type="entry name" value="ECF_T_CbiQ"/>
    <property type="match status" value="1"/>
</dbReference>
<keyword evidence="8" id="KW-1185">Reference proteome</keyword>
<dbReference type="Proteomes" id="UP001652445">
    <property type="component" value="Unassembled WGS sequence"/>
</dbReference>
<name>A0ABT2U8Z9_9BACL</name>
<keyword evidence="3 6" id="KW-0812">Transmembrane</keyword>
<gene>
    <name evidence="7" type="primary">cbiQ</name>
    <name evidence="7" type="ORF">OB236_02875</name>
</gene>
<evidence type="ECO:0000256" key="1">
    <source>
        <dbReference type="ARBA" id="ARBA00004651"/>
    </source>
</evidence>
<dbReference type="EMBL" id="JAOQIO010000007">
    <property type="protein sequence ID" value="MCU6791065.1"/>
    <property type="molecule type" value="Genomic_DNA"/>
</dbReference>
<protein>
    <submittedName>
        <fullName evidence="7">Cobalt ECF transporter T component CbiQ</fullName>
    </submittedName>
</protein>
<feature type="transmembrane region" description="Helical" evidence="6">
    <location>
        <begin position="123"/>
        <end position="141"/>
    </location>
</feature>
<sequence>MIKLIDTLSYKNRLRSVSPAWKCGFAAVLFVGAYLSHPVVQLCLAGWMLVWTVFYARIPFKSYILLIGLPCLFYVTSLPAIVIEIGTQSRDSIAAVSTNQVLFTFMNWTCYMTEAGLHQAGYLFARVVACLSCLTFVMLTTPMSELFQVMNKLRMPTLVLEIMLIMYRFLFLLSETAQHMYTAQKARGGQSGFRGRLNDTAILIVRLFGKTMQRYRALSHGLIARGFTDEIRMAPYMAKPVAPRYWLESWIGVSLLLGLECWIRWR</sequence>
<dbReference type="InterPro" id="IPR003339">
    <property type="entry name" value="ABC/ECF_trnsptr_transmembrane"/>
</dbReference>
<feature type="transmembrane region" description="Helical" evidence="6">
    <location>
        <begin position="63"/>
        <end position="86"/>
    </location>
</feature>
<evidence type="ECO:0000256" key="2">
    <source>
        <dbReference type="ARBA" id="ARBA00022475"/>
    </source>
</evidence>
<evidence type="ECO:0000313" key="7">
    <source>
        <dbReference type="EMBL" id="MCU6791065.1"/>
    </source>
</evidence>
<evidence type="ECO:0000256" key="5">
    <source>
        <dbReference type="ARBA" id="ARBA00023136"/>
    </source>
</evidence>
<proteinExistence type="predicted"/>
<dbReference type="InterPro" id="IPR012809">
    <property type="entry name" value="ECF_CbiQ"/>
</dbReference>
<dbReference type="PANTHER" id="PTHR43723">
    <property type="entry name" value="COBALT TRANSPORT PROTEIN CBIQ"/>
    <property type="match status" value="1"/>
</dbReference>
<feature type="transmembrane region" description="Helical" evidence="6">
    <location>
        <begin position="12"/>
        <end position="33"/>
    </location>
</feature>
<dbReference type="CDD" id="cd16914">
    <property type="entry name" value="EcfT"/>
    <property type="match status" value="1"/>
</dbReference>
<comment type="caution">
    <text evidence="7">The sequence shown here is derived from an EMBL/GenBank/DDBJ whole genome shotgun (WGS) entry which is preliminary data.</text>
</comment>
<accession>A0ABT2U8Z9</accession>
<dbReference type="RefSeq" id="WP_262682628.1">
    <property type="nucleotide sequence ID" value="NZ_JAOQIO010000007.1"/>
</dbReference>
<evidence type="ECO:0000256" key="4">
    <source>
        <dbReference type="ARBA" id="ARBA00022989"/>
    </source>
</evidence>
<evidence type="ECO:0000256" key="3">
    <source>
        <dbReference type="ARBA" id="ARBA00022692"/>
    </source>
</evidence>
<dbReference type="PANTHER" id="PTHR43723:SF1">
    <property type="entry name" value="COBALT TRANSPORT PROTEIN CBIQ"/>
    <property type="match status" value="1"/>
</dbReference>
<evidence type="ECO:0000256" key="6">
    <source>
        <dbReference type="SAM" id="Phobius"/>
    </source>
</evidence>
<feature type="transmembrane region" description="Helical" evidence="6">
    <location>
        <begin position="153"/>
        <end position="173"/>
    </location>
</feature>
<comment type="subcellular location">
    <subcellularLocation>
        <location evidence="1">Cell membrane</location>
        <topology evidence="1">Multi-pass membrane protein</topology>
    </subcellularLocation>
</comment>